<evidence type="ECO:0000313" key="2">
    <source>
        <dbReference type="EMBL" id="KAK1329149.1"/>
    </source>
</evidence>
<comment type="caution">
    <text evidence="2">The sequence shown here is derived from an EMBL/GenBank/DDBJ whole genome shotgun (WGS) entry which is preliminary data.</text>
</comment>
<name>A0AA40HDG4_CNENI</name>
<reference evidence="2" key="1">
    <citation type="submission" date="2023-06" db="EMBL/GenBank/DDBJ databases">
        <title>Reference genome for the Northern bat (Eptesicus nilssonii), a most northern bat species.</title>
        <authorList>
            <person name="Laine V.N."/>
            <person name="Pulliainen A.T."/>
            <person name="Lilley T.M."/>
        </authorList>
    </citation>
    <scope>NUCLEOTIDE SEQUENCE</scope>
    <source>
        <strain evidence="2">BLF_Eptnil</strain>
        <tissue evidence="2">Kidney</tissue>
    </source>
</reference>
<proteinExistence type="predicted"/>
<dbReference type="EMBL" id="JAULJE010000022">
    <property type="protein sequence ID" value="KAK1329149.1"/>
    <property type="molecule type" value="Genomic_DNA"/>
</dbReference>
<feature type="region of interest" description="Disordered" evidence="1">
    <location>
        <begin position="61"/>
        <end position="140"/>
    </location>
</feature>
<organism evidence="2 3">
    <name type="scientific">Cnephaeus nilssonii</name>
    <name type="common">Northern bat</name>
    <name type="synonym">Eptesicus nilssonii</name>
    <dbReference type="NCBI Taxonomy" id="3371016"/>
    <lineage>
        <taxon>Eukaryota</taxon>
        <taxon>Metazoa</taxon>
        <taxon>Chordata</taxon>
        <taxon>Craniata</taxon>
        <taxon>Vertebrata</taxon>
        <taxon>Euteleostomi</taxon>
        <taxon>Mammalia</taxon>
        <taxon>Eutheria</taxon>
        <taxon>Laurasiatheria</taxon>
        <taxon>Chiroptera</taxon>
        <taxon>Yangochiroptera</taxon>
        <taxon>Vespertilionidae</taxon>
        <taxon>Cnephaeus</taxon>
    </lineage>
</organism>
<feature type="compositionally biased region" description="Basic and acidic residues" evidence="1">
    <location>
        <begin position="179"/>
        <end position="195"/>
    </location>
</feature>
<evidence type="ECO:0000256" key="1">
    <source>
        <dbReference type="SAM" id="MobiDB-lite"/>
    </source>
</evidence>
<evidence type="ECO:0000313" key="3">
    <source>
        <dbReference type="Proteomes" id="UP001177744"/>
    </source>
</evidence>
<feature type="compositionally biased region" description="Low complexity" evidence="1">
    <location>
        <begin position="117"/>
        <end position="132"/>
    </location>
</feature>
<gene>
    <name evidence="2" type="ORF">QTO34_011329</name>
</gene>
<protein>
    <submittedName>
        <fullName evidence="2">Uncharacterized protein</fullName>
    </submittedName>
</protein>
<accession>A0AA40HDG4</accession>
<sequence>MSSQIGQNYSTELEAASTAWPACICGRPHLPLDHVALEGGGRFFLELAGEARGAERLFKMQTQRGRAEAPEMSGHNSGRHASRPGLGEEPDPGPSWACRPSALTPGEPLPGCGPRLGGASVSSKGSPSSRLGAPGARRPLRGPSAPLAFALGTITDSLCTSSGSVLPVTDTHSRSLRAEKGFAGREPSSSHKGWENWDPPLGDGQGLGRGSQSQSQGHGNRLPGTDADAPQLSPPCALEP</sequence>
<dbReference type="AlphaFoldDB" id="A0AA40HDG4"/>
<keyword evidence="3" id="KW-1185">Reference proteome</keyword>
<feature type="region of interest" description="Disordered" evidence="1">
    <location>
        <begin position="179"/>
        <end position="240"/>
    </location>
</feature>
<feature type="compositionally biased region" description="Low complexity" evidence="1">
    <location>
        <begin position="210"/>
        <end position="219"/>
    </location>
</feature>
<dbReference type="Proteomes" id="UP001177744">
    <property type="component" value="Unassembled WGS sequence"/>
</dbReference>